<feature type="region of interest" description="Disordered" evidence="1">
    <location>
        <begin position="555"/>
        <end position="577"/>
    </location>
</feature>
<name>D8LR69_ECTSI</name>
<feature type="compositionally biased region" description="Gly residues" evidence="1">
    <location>
        <begin position="288"/>
        <end position="297"/>
    </location>
</feature>
<feature type="compositionally biased region" description="Pro residues" evidence="1">
    <location>
        <begin position="1126"/>
        <end position="1135"/>
    </location>
</feature>
<feature type="region of interest" description="Disordered" evidence="1">
    <location>
        <begin position="278"/>
        <end position="297"/>
    </location>
</feature>
<feature type="compositionally biased region" description="Low complexity" evidence="1">
    <location>
        <begin position="1006"/>
        <end position="1024"/>
    </location>
</feature>
<feature type="compositionally biased region" description="Gly residues" evidence="1">
    <location>
        <begin position="740"/>
        <end position="765"/>
    </location>
</feature>
<feature type="region of interest" description="Disordered" evidence="1">
    <location>
        <begin position="740"/>
        <end position="767"/>
    </location>
</feature>
<sequence length="1146" mass="115138">MSVVSRAWGNKCAVKILRIAGAAPGVSTTAAATAGDKDKEQPRPQQQQQGWGLDWSTASGSAAGKPQPLRTATVRQVNLPVDHPVPEQHSLAAVDGLWAVIASPPAGGGPARVAVAPLGGADHSAAQHHHHHHHPVCVFPLPAGERVSGVALLPRAGGGQAERASGGRDSNGSSCPGAAVPAGSLGLVWTDSCVYRVDLGVRAEAAAPPQPAAAASRRPRLPVPPRHATAAAAAGTATAAIALRRPSAAAVRRARELHAAGRVSEAARVAIEALDGKNETSTAVTPARGGGGGTGGGGVTTRMVREELANTLLEWLVVLHVRQASSAAGSRLAPADDALKRGSGEEEAGGLPDSCADVTGSSARAPEKEKSKTKRASVAAGGRGGRSAVRRDPKVGRPSSARPASKKHEEAASKTTSSGAADDDSPPAAVASAQPSAKQLERYLLASRDYDPVLATTLLHEHGEADLAVMAGIARGVGVGGAEALALPKVLRVLAESAWPPRLGSRAVDTLCGDETGAAAREAIQAGGGSLFAALEPGLKLRLLLSSRSTLLGDGGEGAAAVGEEEPEAAAGAGGAARPRAGEAAIARVRSHLGPIVPALSAEELDALVSKLAQWCKEDVVAAVATSDPAARRPSETSAAATAADADCESSSCIAPPPSSPAAVEALEVLVEALCELSGRSPPPGEDNRRAWLRAGCVTTTGSPPAVVPARGEARPRRRLEWARATSSLCDLLADESGGLTSGGGGVDDGRGGGGEGPGGVGIEEGGLPSKARRRLLRILPIVWGWHDPVSALMRLRGAGCWAAVALQLELSGNEREAASATLHGVVSLLRLSRDHAQPDLVSGVPTGGGPRGRGGSRDGWRGQSSLAATGPLRAAAAAAATAVTLSSPGPTVAQMDKARELGLAPQFLLALMRSAGKTPPASAGGRPAAQQTGTPPNVAGPATGPSPLTLMLDHRAGNGGASSSWLAAAAPGRERSTSAAAGRRRRRRGDRADAASAWPRGPTNSGAAQGDAPPSSSSAAADGDCSEDPTVWVFSCGHEFSLGHLLRSVVPASVSSVRQATASLQRTQQVVALEYERDRGGAGAACPECAAKELVRLAAAAAATAGASMQRGAAAGGVVAAGGIPAPPPLPPARRPQMRDTQGVR</sequence>
<feature type="region of interest" description="Disordered" evidence="1">
    <location>
        <begin position="839"/>
        <end position="866"/>
    </location>
</feature>
<evidence type="ECO:0000313" key="2">
    <source>
        <dbReference type="EMBL" id="CBN77742.1"/>
    </source>
</evidence>
<gene>
    <name evidence="2" type="ORF">Esi_0062_0112</name>
</gene>
<feature type="region of interest" description="Disordered" evidence="1">
    <location>
        <begin position="1122"/>
        <end position="1146"/>
    </location>
</feature>
<dbReference type="EMBL" id="FN648841">
    <property type="protein sequence ID" value="CBN77742.1"/>
    <property type="molecule type" value="Genomic_DNA"/>
</dbReference>
<protein>
    <submittedName>
        <fullName evidence="2">Uncharacterized protein</fullName>
    </submittedName>
</protein>
<feature type="region of interest" description="Disordered" evidence="1">
    <location>
        <begin position="340"/>
        <end position="435"/>
    </location>
</feature>
<feature type="compositionally biased region" description="Low complexity" evidence="1">
    <location>
        <begin position="413"/>
        <end position="435"/>
    </location>
</feature>
<dbReference type="AlphaFoldDB" id="D8LR69"/>
<accession>D8LR69</accession>
<dbReference type="EMBL" id="FN649741">
    <property type="protein sequence ID" value="CBN77742.1"/>
    <property type="molecule type" value="Genomic_DNA"/>
</dbReference>
<organism evidence="2 3">
    <name type="scientific">Ectocarpus siliculosus</name>
    <name type="common">Brown alga</name>
    <name type="synonym">Conferva siliculosa</name>
    <dbReference type="NCBI Taxonomy" id="2880"/>
    <lineage>
        <taxon>Eukaryota</taxon>
        <taxon>Sar</taxon>
        <taxon>Stramenopiles</taxon>
        <taxon>Ochrophyta</taxon>
        <taxon>PX clade</taxon>
        <taxon>Phaeophyceae</taxon>
        <taxon>Ectocarpales</taxon>
        <taxon>Ectocarpaceae</taxon>
        <taxon>Ectocarpus</taxon>
    </lineage>
</organism>
<feature type="region of interest" description="Disordered" evidence="1">
    <location>
        <begin position="917"/>
        <end position="1025"/>
    </location>
</feature>
<evidence type="ECO:0000313" key="3">
    <source>
        <dbReference type="Proteomes" id="UP000002630"/>
    </source>
</evidence>
<feature type="region of interest" description="Disordered" evidence="1">
    <location>
        <begin position="30"/>
        <end position="68"/>
    </location>
</feature>
<feature type="region of interest" description="Disordered" evidence="1">
    <location>
        <begin position="156"/>
        <end position="176"/>
    </location>
</feature>
<keyword evidence="3" id="KW-1185">Reference proteome</keyword>
<evidence type="ECO:0000256" key="1">
    <source>
        <dbReference type="SAM" id="MobiDB-lite"/>
    </source>
</evidence>
<proteinExistence type="predicted"/>
<dbReference type="InParanoid" id="D8LR69"/>
<feature type="compositionally biased region" description="Low complexity" evidence="1">
    <location>
        <begin position="962"/>
        <end position="971"/>
    </location>
</feature>
<dbReference type="OrthoDB" id="10549083at2759"/>
<reference evidence="2 3" key="1">
    <citation type="journal article" date="2010" name="Nature">
        <title>The Ectocarpus genome and the independent evolution of multicellularity in brown algae.</title>
        <authorList>
            <person name="Cock J.M."/>
            <person name="Sterck L."/>
            <person name="Rouze P."/>
            <person name="Scornet D."/>
            <person name="Allen A.E."/>
            <person name="Amoutzias G."/>
            <person name="Anthouard V."/>
            <person name="Artiguenave F."/>
            <person name="Aury J.M."/>
            <person name="Badger J.H."/>
            <person name="Beszteri B."/>
            <person name="Billiau K."/>
            <person name="Bonnet E."/>
            <person name="Bothwell J.H."/>
            <person name="Bowler C."/>
            <person name="Boyen C."/>
            <person name="Brownlee C."/>
            <person name="Carrano C.J."/>
            <person name="Charrier B."/>
            <person name="Cho G.Y."/>
            <person name="Coelho S.M."/>
            <person name="Collen J."/>
            <person name="Corre E."/>
            <person name="Da Silva C."/>
            <person name="Delage L."/>
            <person name="Delaroque N."/>
            <person name="Dittami S.M."/>
            <person name="Doulbeau S."/>
            <person name="Elias M."/>
            <person name="Farnham G."/>
            <person name="Gachon C.M."/>
            <person name="Gschloessl B."/>
            <person name="Heesch S."/>
            <person name="Jabbari K."/>
            <person name="Jubin C."/>
            <person name="Kawai H."/>
            <person name="Kimura K."/>
            <person name="Kloareg B."/>
            <person name="Kupper F.C."/>
            <person name="Lang D."/>
            <person name="Le Bail A."/>
            <person name="Leblanc C."/>
            <person name="Lerouge P."/>
            <person name="Lohr M."/>
            <person name="Lopez P.J."/>
            <person name="Martens C."/>
            <person name="Maumus F."/>
            <person name="Michel G."/>
            <person name="Miranda-Saavedra D."/>
            <person name="Morales J."/>
            <person name="Moreau H."/>
            <person name="Motomura T."/>
            <person name="Nagasato C."/>
            <person name="Napoli C.A."/>
            <person name="Nelson D.R."/>
            <person name="Nyvall-Collen P."/>
            <person name="Peters A.F."/>
            <person name="Pommier C."/>
            <person name="Potin P."/>
            <person name="Poulain J."/>
            <person name="Quesneville H."/>
            <person name="Read B."/>
            <person name="Rensing S.A."/>
            <person name="Ritter A."/>
            <person name="Rousvoal S."/>
            <person name="Samanta M."/>
            <person name="Samson G."/>
            <person name="Schroeder D.C."/>
            <person name="Segurens B."/>
            <person name="Strittmatter M."/>
            <person name="Tonon T."/>
            <person name="Tregear J.W."/>
            <person name="Valentin K."/>
            <person name="von Dassow P."/>
            <person name="Yamagishi T."/>
            <person name="Van de Peer Y."/>
            <person name="Wincker P."/>
        </authorList>
    </citation>
    <scope>NUCLEOTIDE SEQUENCE [LARGE SCALE GENOMIC DNA]</scope>
    <source>
        <strain evidence="3">Ec32 / CCAP1310/4</strain>
    </source>
</reference>
<dbReference type="Proteomes" id="UP000002630">
    <property type="component" value="Linkage Group LG16"/>
</dbReference>